<gene>
    <name evidence="2" type="ORF">GCM10008090_32070</name>
</gene>
<protein>
    <submittedName>
        <fullName evidence="2">Uncharacterized protein</fullName>
    </submittedName>
</protein>
<dbReference type="Proteomes" id="UP000614811">
    <property type="component" value="Unassembled WGS sequence"/>
</dbReference>
<keyword evidence="1" id="KW-0812">Transmembrane</keyword>
<feature type="transmembrane region" description="Helical" evidence="1">
    <location>
        <begin position="36"/>
        <end position="60"/>
    </location>
</feature>
<keyword evidence="1" id="KW-1133">Transmembrane helix</keyword>
<accession>A0A918VSX3</accession>
<organism evidence="2 3">
    <name type="scientific">Arenicella chitinivorans</name>
    <dbReference type="NCBI Taxonomy" id="1329800"/>
    <lineage>
        <taxon>Bacteria</taxon>
        <taxon>Pseudomonadati</taxon>
        <taxon>Pseudomonadota</taxon>
        <taxon>Gammaproteobacteria</taxon>
        <taxon>Arenicellales</taxon>
        <taxon>Arenicellaceae</taxon>
        <taxon>Arenicella</taxon>
    </lineage>
</organism>
<reference evidence="2" key="2">
    <citation type="submission" date="2020-09" db="EMBL/GenBank/DDBJ databases">
        <authorList>
            <person name="Sun Q."/>
            <person name="Kim S."/>
        </authorList>
    </citation>
    <scope>NUCLEOTIDE SEQUENCE</scope>
    <source>
        <strain evidence="2">KCTC 12711</strain>
    </source>
</reference>
<keyword evidence="3" id="KW-1185">Reference proteome</keyword>
<dbReference type="EMBL" id="BMXA01000008">
    <property type="protein sequence ID" value="GHA19893.1"/>
    <property type="molecule type" value="Genomic_DNA"/>
</dbReference>
<evidence type="ECO:0000313" key="2">
    <source>
        <dbReference type="EMBL" id="GHA19893.1"/>
    </source>
</evidence>
<reference evidence="2" key="1">
    <citation type="journal article" date="2014" name="Int. J. Syst. Evol. Microbiol.">
        <title>Complete genome sequence of Corynebacterium casei LMG S-19264T (=DSM 44701T), isolated from a smear-ripened cheese.</title>
        <authorList>
            <consortium name="US DOE Joint Genome Institute (JGI-PGF)"/>
            <person name="Walter F."/>
            <person name="Albersmeier A."/>
            <person name="Kalinowski J."/>
            <person name="Ruckert C."/>
        </authorList>
    </citation>
    <scope>NUCLEOTIDE SEQUENCE</scope>
    <source>
        <strain evidence="2">KCTC 12711</strain>
    </source>
</reference>
<evidence type="ECO:0000256" key="1">
    <source>
        <dbReference type="SAM" id="Phobius"/>
    </source>
</evidence>
<sequence length="62" mass="6379">MLFGVNSADNLSSGAVQQVAQELKEFVSEVAHVARALGVGLVCLVLVGTLAVNQLIAMAVNL</sequence>
<keyword evidence="1" id="KW-0472">Membrane</keyword>
<dbReference type="AlphaFoldDB" id="A0A918VSX3"/>
<evidence type="ECO:0000313" key="3">
    <source>
        <dbReference type="Proteomes" id="UP000614811"/>
    </source>
</evidence>
<name>A0A918VSX3_9GAMM</name>
<comment type="caution">
    <text evidence="2">The sequence shown here is derived from an EMBL/GenBank/DDBJ whole genome shotgun (WGS) entry which is preliminary data.</text>
</comment>
<proteinExistence type="predicted"/>